<organism evidence="1 2">
    <name type="scientific">Rhodovibrio sodomensis</name>
    <dbReference type="NCBI Taxonomy" id="1088"/>
    <lineage>
        <taxon>Bacteria</taxon>
        <taxon>Pseudomonadati</taxon>
        <taxon>Pseudomonadota</taxon>
        <taxon>Alphaproteobacteria</taxon>
        <taxon>Rhodospirillales</taxon>
        <taxon>Rhodovibrionaceae</taxon>
        <taxon>Rhodovibrio</taxon>
    </lineage>
</organism>
<dbReference type="EMBL" id="NRRL01000001">
    <property type="protein sequence ID" value="MBK1666539.1"/>
    <property type="molecule type" value="Genomic_DNA"/>
</dbReference>
<gene>
    <name evidence="1" type="ORF">CKO28_00595</name>
</gene>
<evidence type="ECO:0000313" key="2">
    <source>
        <dbReference type="Proteomes" id="UP001296873"/>
    </source>
</evidence>
<sequence>MTIREPLSVTLTIQARIDDRSALFAQAVSRATEAFGSSDFWPESPHAALFEAAIASNSWPSPDMIGLAYDQPAELNTAKTGFDADSHIQLTIPVDIDDPEQLIQHLDLDPARCDSAQMVAALRDQLQQEVETLSPAIALERLTIEPVTAARKAA</sequence>
<dbReference type="Proteomes" id="UP001296873">
    <property type="component" value="Unassembled WGS sequence"/>
</dbReference>
<name>A0ABS1D8H2_9PROT</name>
<reference evidence="1 2" key="1">
    <citation type="journal article" date="2020" name="Microorganisms">
        <title>Osmotic Adaptation and Compatible Solute Biosynthesis of Phototrophic Bacteria as Revealed from Genome Analyses.</title>
        <authorList>
            <person name="Imhoff J.F."/>
            <person name="Rahn T."/>
            <person name="Kunzel S."/>
            <person name="Keller A."/>
            <person name="Neulinger S.C."/>
        </authorList>
    </citation>
    <scope>NUCLEOTIDE SEQUENCE [LARGE SCALE GENOMIC DNA]</scope>
    <source>
        <strain evidence="1 2">DSM 9895</strain>
    </source>
</reference>
<comment type="caution">
    <text evidence="1">The sequence shown here is derived from an EMBL/GenBank/DDBJ whole genome shotgun (WGS) entry which is preliminary data.</text>
</comment>
<protein>
    <submittedName>
        <fullName evidence="1">Uncharacterized protein</fullName>
    </submittedName>
</protein>
<keyword evidence="2" id="KW-1185">Reference proteome</keyword>
<dbReference type="RefSeq" id="WP_200338589.1">
    <property type="nucleotide sequence ID" value="NZ_NRRL01000001.1"/>
</dbReference>
<accession>A0ABS1D8H2</accession>
<proteinExistence type="predicted"/>
<evidence type="ECO:0000313" key="1">
    <source>
        <dbReference type="EMBL" id="MBK1666539.1"/>
    </source>
</evidence>